<accession>A0ACC1HE47</accession>
<gene>
    <name evidence="1" type="ORF">EV182_003227</name>
</gene>
<evidence type="ECO:0000313" key="1">
    <source>
        <dbReference type="EMBL" id="KAJ1674462.1"/>
    </source>
</evidence>
<reference evidence="1" key="1">
    <citation type="submission" date="2022-06" db="EMBL/GenBank/DDBJ databases">
        <title>Phylogenomic reconstructions and comparative analyses of Kickxellomycotina fungi.</title>
        <authorList>
            <person name="Reynolds N.K."/>
            <person name="Stajich J.E."/>
            <person name="Barry K."/>
            <person name="Grigoriev I.V."/>
            <person name="Crous P."/>
            <person name="Smith M.E."/>
        </authorList>
    </citation>
    <scope>NUCLEOTIDE SEQUENCE</scope>
    <source>
        <strain evidence="1">RSA 2271</strain>
    </source>
</reference>
<proteinExistence type="predicted"/>
<evidence type="ECO:0000313" key="2">
    <source>
        <dbReference type="Proteomes" id="UP001145114"/>
    </source>
</evidence>
<dbReference type="Proteomes" id="UP001145114">
    <property type="component" value="Unassembled WGS sequence"/>
</dbReference>
<protein>
    <submittedName>
        <fullName evidence="1">Uncharacterized protein</fullName>
    </submittedName>
</protein>
<dbReference type="EMBL" id="JAMZIH010005945">
    <property type="protein sequence ID" value="KAJ1674462.1"/>
    <property type="molecule type" value="Genomic_DNA"/>
</dbReference>
<organism evidence="1 2">
    <name type="scientific">Spiromyces aspiralis</name>
    <dbReference type="NCBI Taxonomy" id="68401"/>
    <lineage>
        <taxon>Eukaryota</taxon>
        <taxon>Fungi</taxon>
        <taxon>Fungi incertae sedis</taxon>
        <taxon>Zoopagomycota</taxon>
        <taxon>Kickxellomycotina</taxon>
        <taxon>Kickxellomycetes</taxon>
        <taxon>Kickxellales</taxon>
        <taxon>Kickxellaceae</taxon>
        <taxon>Spiromyces</taxon>
    </lineage>
</organism>
<sequence length="328" mass="36493">MVKYNLYVHKIEEFYLASRLLGQNAGRGRLLNVRLRSAFDPYKLLEYDVVVSTLIHELVHNWHTKHDHDFNRVLRVFKREHGASRFTPGSYYSPNKRQSMTPHPVQVPSPRIRSYTMYNSDGNSRSTSPSPPPGGLHSYHYDTGSRGSPTSTAYDYGGNGFGRCGRNDVSNFSSSDYYHHNSCGYNNDNTDGDNHNITNGGGSSDSDSELGNNDHSYNHDHRRSCSGDSNNNLSSSGIGYYTLSHPFVPEMMFLRSGTLPTSPLCAYSSHLMQTAVAMEDMEELFKSGYCTSNDSARPPSSAQAADYSYNSGDYHYNNGNDGSSSSSE</sequence>
<comment type="caution">
    <text evidence="1">The sequence shown here is derived from an EMBL/GenBank/DDBJ whole genome shotgun (WGS) entry which is preliminary data.</text>
</comment>
<feature type="non-terminal residue" evidence="1">
    <location>
        <position position="328"/>
    </location>
</feature>
<name>A0ACC1HE47_9FUNG</name>
<keyword evidence="2" id="KW-1185">Reference proteome</keyword>